<evidence type="ECO:0000313" key="2">
    <source>
        <dbReference type="EMBL" id="RDX90392.1"/>
    </source>
</evidence>
<feature type="region of interest" description="Disordered" evidence="1">
    <location>
        <begin position="233"/>
        <end position="264"/>
    </location>
</feature>
<evidence type="ECO:0000313" key="3">
    <source>
        <dbReference type="Proteomes" id="UP000257109"/>
    </source>
</evidence>
<dbReference type="AlphaFoldDB" id="A0A371GIL2"/>
<gene>
    <name evidence="2" type="ORF">CR513_27747</name>
</gene>
<name>A0A371GIL2_MUCPR</name>
<reference evidence="2" key="1">
    <citation type="submission" date="2018-05" db="EMBL/GenBank/DDBJ databases">
        <title>Draft genome of Mucuna pruriens seed.</title>
        <authorList>
            <person name="Nnadi N.E."/>
            <person name="Vos R."/>
            <person name="Hasami M.H."/>
            <person name="Devisetty U.K."/>
            <person name="Aguiy J.C."/>
        </authorList>
    </citation>
    <scope>NUCLEOTIDE SEQUENCE [LARGE SCALE GENOMIC DNA]</scope>
    <source>
        <strain evidence="2">JCA_2017</strain>
    </source>
</reference>
<sequence length="264" mass="30120">MEKISSRLERSDEKLVLLSNKMRRYYHQLTVNISRLKAEWKNTRFGEASNAKEREIRKLKAQLQDLDNYIERKMKERQDLPPDPYAFIPSSLPTYRTPFQQPSSSLFSSPQKTWTLPTASAYRTRTKLESSSGIFIPKTSNQSPKDSPESSPERPPPSSLEKQTISKKDDFHDSQDPYSQFTIKLCSVDESNTQPESSSEVSEEDKDYVDLSNILMATTMGSVDRTKAIYDSPDDEVISSPPRISAPKPNCGPWFTLDDIPPSR</sequence>
<feature type="non-terminal residue" evidence="2">
    <location>
        <position position="1"/>
    </location>
</feature>
<feature type="region of interest" description="Disordered" evidence="1">
    <location>
        <begin position="74"/>
        <end position="94"/>
    </location>
</feature>
<feature type="region of interest" description="Disordered" evidence="1">
    <location>
        <begin position="127"/>
        <end position="206"/>
    </location>
</feature>
<keyword evidence="3" id="KW-1185">Reference proteome</keyword>
<protein>
    <submittedName>
        <fullName evidence="2">Uncharacterized protein</fullName>
    </submittedName>
</protein>
<proteinExistence type="predicted"/>
<accession>A0A371GIL2</accession>
<evidence type="ECO:0000256" key="1">
    <source>
        <dbReference type="SAM" id="MobiDB-lite"/>
    </source>
</evidence>
<feature type="compositionally biased region" description="Basic and acidic residues" evidence="1">
    <location>
        <begin position="164"/>
        <end position="175"/>
    </location>
</feature>
<organism evidence="2 3">
    <name type="scientific">Mucuna pruriens</name>
    <name type="common">Velvet bean</name>
    <name type="synonym">Dolichos pruriens</name>
    <dbReference type="NCBI Taxonomy" id="157652"/>
    <lineage>
        <taxon>Eukaryota</taxon>
        <taxon>Viridiplantae</taxon>
        <taxon>Streptophyta</taxon>
        <taxon>Embryophyta</taxon>
        <taxon>Tracheophyta</taxon>
        <taxon>Spermatophyta</taxon>
        <taxon>Magnoliopsida</taxon>
        <taxon>eudicotyledons</taxon>
        <taxon>Gunneridae</taxon>
        <taxon>Pentapetalae</taxon>
        <taxon>rosids</taxon>
        <taxon>fabids</taxon>
        <taxon>Fabales</taxon>
        <taxon>Fabaceae</taxon>
        <taxon>Papilionoideae</taxon>
        <taxon>50 kb inversion clade</taxon>
        <taxon>NPAAA clade</taxon>
        <taxon>indigoferoid/millettioid clade</taxon>
        <taxon>Phaseoleae</taxon>
        <taxon>Mucuna</taxon>
    </lineage>
</organism>
<comment type="caution">
    <text evidence="2">The sequence shown here is derived from an EMBL/GenBank/DDBJ whole genome shotgun (WGS) entry which is preliminary data.</text>
</comment>
<feature type="compositionally biased region" description="Polar residues" evidence="1">
    <location>
        <begin position="127"/>
        <end position="142"/>
    </location>
</feature>
<dbReference type="EMBL" id="QJKJ01005409">
    <property type="protein sequence ID" value="RDX90392.1"/>
    <property type="molecule type" value="Genomic_DNA"/>
</dbReference>
<dbReference type="Proteomes" id="UP000257109">
    <property type="component" value="Unassembled WGS sequence"/>
</dbReference>